<gene>
    <name evidence="2" type="ORF">ENL26_02160</name>
</gene>
<comment type="caution">
    <text evidence="2">The sequence shown here is derived from an EMBL/GenBank/DDBJ whole genome shotgun (WGS) entry which is preliminary data.</text>
</comment>
<feature type="transmembrane region" description="Helical" evidence="1">
    <location>
        <begin position="6"/>
        <end position="25"/>
    </location>
</feature>
<evidence type="ECO:0000313" key="2">
    <source>
        <dbReference type="EMBL" id="HHF08562.1"/>
    </source>
</evidence>
<keyword evidence="1" id="KW-1133">Transmembrane helix</keyword>
<keyword evidence="1" id="KW-0472">Membrane</keyword>
<sequence>MNSLTITIIVIFVTAIIVAYLKATWRDRCLKDMEKFPVILILKDGKAVWGTLELESSGLLLRYSKPHKSGSHFETGFILYRTEYASIKTIYRIPADLDEAQRRRRELRTFSSKSGLLVTVRKTVRNFFAAVRDAIVESMKLLIGQVTPKSSVLSGKEKYVNKMGESFVDYIGNSYDPLLEKLIGKRVVYERFENDAWQEYTGILKNYTKDFIEIINAITPIMLNFPVKPGKSTAMGIAIETKDNHVIITNNRQTPVKLLTSEKPLILQPGENTEITHVENVSVELSEEVDVIFPRSEAIVRHTVD</sequence>
<evidence type="ECO:0000256" key="1">
    <source>
        <dbReference type="SAM" id="Phobius"/>
    </source>
</evidence>
<keyword evidence="1" id="KW-0812">Transmembrane</keyword>
<dbReference type="EMBL" id="DRTH01000127">
    <property type="protein sequence ID" value="HHF08562.1"/>
    <property type="molecule type" value="Genomic_DNA"/>
</dbReference>
<organism evidence="2">
    <name type="scientific">Kosmotoga arenicorallina</name>
    <dbReference type="NCBI Taxonomy" id="688066"/>
    <lineage>
        <taxon>Bacteria</taxon>
        <taxon>Thermotogati</taxon>
        <taxon>Thermotogota</taxon>
        <taxon>Thermotogae</taxon>
        <taxon>Kosmotogales</taxon>
        <taxon>Kosmotogaceae</taxon>
        <taxon>Kosmotoga</taxon>
    </lineage>
</organism>
<protein>
    <submittedName>
        <fullName evidence="2">Uncharacterized protein</fullName>
    </submittedName>
</protein>
<accession>A0A7C5E2D7</accession>
<reference evidence="2" key="1">
    <citation type="journal article" date="2020" name="mSystems">
        <title>Genome- and Community-Level Interaction Insights into Carbon Utilization and Element Cycling Functions of Hydrothermarchaeota in Hydrothermal Sediment.</title>
        <authorList>
            <person name="Zhou Z."/>
            <person name="Liu Y."/>
            <person name="Xu W."/>
            <person name="Pan J."/>
            <person name="Luo Z.H."/>
            <person name="Li M."/>
        </authorList>
    </citation>
    <scope>NUCLEOTIDE SEQUENCE [LARGE SCALE GENOMIC DNA]</scope>
    <source>
        <strain evidence="2">HyVt-80</strain>
    </source>
</reference>
<name>A0A7C5E2D7_9BACT</name>
<dbReference type="AlphaFoldDB" id="A0A7C5E2D7"/>
<dbReference type="Proteomes" id="UP000886129">
    <property type="component" value="Unassembled WGS sequence"/>
</dbReference>
<proteinExistence type="predicted"/>